<dbReference type="PROSITE" id="PS50110">
    <property type="entry name" value="RESPONSE_REGULATORY"/>
    <property type="match status" value="1"/>
</dbReference>
<organism evidence="4 5">
    <name type="scientific">Adhaeribacter soli</name>
    <dbReference type="NCBI Taxonomy" id="2607655"/>
    <lineage>
        <taxon>Bacteria</taxon>
        <taxon>Pseudomonadati</taxon>
        <taxon>Bacteroidota</taxon>
        <taxon>Cytophagia</taxon>
        <taxon>Cytophagales</taxon>
        <taxon>Hymenobacteraceae</taxon>
        <taxon>Adhaeribacter</taxon>
    </lineage>
</organism>
<protein>
    <submittedName>
        <fullName evidence="4">Response regulator</fullName>
    </submittedName>
</protein>
<feature type="domain" description="Response regulatory" evidence="3">
    <location>
        <begin position="2"/>
        <end position="119"/>
    </location>
</feature>
<comment type="caution">
    <text evidence="4">The sequence shown here is derived from an EMBL/GenBank/DDBJ whole genome shotgun (WGS) entry which is preliminary data.</text>
</comment>
<dbReference type="SUPFAM" id="SSF52172">
    <property type="entry name" value="CheY-like"/>
    <property type="match status" value="1"/>
</dbReference>
<keyword evidence="5" id="KW-1185">Reference proteome</keyword>
<evidence type="ECO:0000313" key="4">
    <source>
        <dbReference type="EMBL" id="KAA9332787.1"/>
    </source>
</evidence>
<dbReference type="PANTHER" id="PTHR44591:SF23">
    <property type="entry name" value="CHEY SUBFAMILY"/>
    <property type="match status" value="1"/>
</dbReference>
<feature type="modified residue" description="4-aspartylphosphate" evidence="2">
    <location>
        <position position="51"/>
    </location>
</feature>
<evidence type="ECO:0000313" key="5">
    <source>
        <dbReference type="Proteomes" id="UP000326570"/>
    </source>
</evidence>
<evidence type="ECO:0000256" key="1">
    <source>
        <dbReference type="ARBA" id="ARBA00022553"/>
    </source>
</evidence>
<dbReference type="CDD" id="cd17546">
    <property type="entry name" value="REC_hyHK_CKI1_RcsC-like"/>
    <property type="match status" value="1"/>
</dbReference>
<dbReference type="GO" id="GO:0000160">
    <property type="term" value="P:phosphorelay signal transduction system"/>
    <property type="evidence" value="ECO:0007669"/>
    <property type="project" value="InterPro"/>
</dbReference>
<dbReference type="InterPro" id="IPR001789">
    <property type="entry name" value="Sig_transdc_resp-reg_receiver"/>
</dbReference>
<accession>A0A5N1IS33</accession>
<dbReference type="RefSeq" id="WP_150904200.1">
    <property type="nucleotide sequence ID" value="NZ_VTWT01000006.1"/>
</dbReference>
<dbReference type="InterPro" id="IPR011006">
    <property type="entry name" value="CheY-like_superfamily"/>
</dbReference>
<reference evidence="4 5" key="1">
    <citation type="submission" date="2019-09" db="EMBL/GenBank/DDBJ databases">
        <title>Genome sequence of Adhaeribacter sp. M2.</title>
        <authorList>
            <person name="Srinivasan S."/>
        </authorList>
    </citation>
    <scope>NUCLEOTIDE SEQUENCE [LARGE SCALE GENOMIC DNA]</scope>
    <source>
        <strain evidence="4 5">M2</strain>
    </source>
</reference>
<dbReference type="InterPro" id="IPR050595">
    <property type="entry name" value="Bact_response_regulator"/>
</dbReference>
<dbReference type="SMART" id="SM00448">
    <property type="entry name" value="REC"/>
    <property type="match status" value="1"/>
</dbReference>
<dbReference type="EMBL" id="VTWT01000006">
    <property type="protein sequence ID" value="KAA9332787.1"/>
    <property type="molecule type" value="Genomic_DNA"/>
</dbReference>
<proteinExistence type="predicted"/>
<sequence>MQILLVEDDPLFRTIIARMAENLGFEIVSAENGKTALGLLRTRCFDLILMDVEMPEMDGYATMENIRKNYPEAAAIPIIIITGNEKPQQAPQSLLKGANAFLPKPFTEKQLLSEIEALFMRF</sequence>
<dbReference type="AlphaFoldDB" id="A0A5N1IS33"/>
<evidence type="ECO:0000259" key="3">
    <source>
        <dbReference type="PROSITE" id="PS50110"/>
    </source>
</evidence>
<evidence type="ECO:0000256" key="2">
    <source>
        <dbReference type="PROSITE-ProRule" id="PRU00169"/>
    </source>
</evidence>
<name>A0A5N1IS33_9BACT</name>
<keyword evidence="1 2" id="KW-0597">Phosphoprotein</keyword>
<dbReference type="Gene3D" id="3.40.50.2300">
    <property type="match status" value="1"/>
</dbReference>
<dbReference type="Pfam" id="PF00072">
    <property type="entry name" value="Response_reg"/>
    <property type="match status" value="1"/>
</dbReference>
<dbReference type="Proteomes" id="UP000326570">
    <property type="component" value="Unassembled WGS sequence"/>
</dbReference>
<dbReference type="PANTHER" id="PTHR44591">
    <property type="entry name" value="STRESS RESPONSE REGULATOR PROTEIN 1"/>
    <property type="match status" value="1"/>
</dbReference>
<gene>
    <name evidence="4" type="ORF">F0P94_12380</name>
</gene>